<dbReference type="UniPathway" id="UPA00262">
    <property type="reaction ID" value="UER00211"/>
</dbReference>
<dbReference type="Gene3D" id="3.30.950.10">
    <property type="entry name" value="Methyltransferase, Cobalt-precorrin-4 Transmethylase, Domain 2"/>
    <property type="match status" value="1"/>
</dbReference>
<dbReference type="EMBL" id="FOUA01000002">
    <property type="protein sequence ID" value="SFL91617.1"/>
    <property type="molecule type" value="Genomic_DNA"/>
</dbReference>
<name>A0A1I4LM25_9GAMM</name>
<keyword evidence="5 13" id="KW-0808">Transferase</keyword>
<evidence type="ECO:0000256" key="4">
    <source>
        <dbReference type="ARBA" id="ARBA00022603"/>
    </source>
</evidence>
<evidence type="ECO:0000256" key="2">
    <source>
        <dbReference type="ARBA" id="ARBA00012162"/>
    </source>
</evidence>
<evidence type="ECO:0000313" key="15">
    <source>
        <dbReference type="EMBL" id="SER89568.1"/>
    </source>
</evidence>
<evidence type="ECO:0000259" key="14">
    <source>
        <dbReference type="Pfam" id="PF00590"/>
    </source>
</evidence>
<dbReference type="NCBIfam" id="TIGR01469">
    <property type="entry name" value="cobA_cysG_Cterm"/>
    <property type="match status" value="1"/>
</dbReference>
<keyword evidence="6" id="KW-0949">S-adenosyl-L-methionine</keyword>
<sequence>MNMHDLADGSTTGMHPDCFPAALRATFAPGEVALVGAGPGDPGLLTLRAWSLLQQADVVVYDRLVSPALLALLPAGCARRFVGKTSGYHSLPQEQINQLLVDLALQDQRVVRLKGGDPFIFGRGAEELEFLLARGIDCQVVPGITAASGCSTYAGIPLTHRDLAQSCQFITGHLQQDGALNLPWQSLANGGQTLVFYMGLASLGAISRELINAGLPADTPAALIGNGTRDDQQVVRGSLQQLEQLAQEHHLSAPTLTVIGQVVGLFADQQLTHPARLRAQPVLAERGAVACG</sequence>
<comment type="pathway">
    <text evidence="12">Cofactor biosynthesis; adenosylcobalamin biosynthesis; precorrin-2 from uroporphyrinogen III: step 1/1.</text>
</comment>
<proteinExistence type="inferred from homology"/>
<evidence type="ECO:0000256" key="3">
    <source>
        <dbReference type="ARBA" id="ARBA00022573"/>
    </source>
</evidence>
<gene>
    <name evidence="16" type="ORF">SAMN04487855_1585</name>
    <name evidence="15" type="ORF">SAMN05216589_1728</name>
</gene>
<dbReference type="STRING" id="653930.SAMN05216589_1728"/>
<evidence type="ECO:0000313" key="16">
    <source>
        <dbReference type="EMBL" id="SFL91617.1"/>
    </source>
</evidence>
<dbReference type="CDD" id="cd11642">
    <property type="entry name" value="SUMT"/>
    <property type="match status" value="1"/>
</dbReference>
<dbReference type="EC" id="2.1.1.107" evidence="2"/>
<evidence type="ECO:0000256" key="13">
    <source>
        <dbReference type="RuleBase" id="RU003960"/>
    </source>
</evidence>
<evidence type="ECO:0000256" key="5">
    <source>
        <dbReference type="ARBA" id="ARBA00022679"/>
    </source>
</evidence>
<comment type="similarity">
    <text evidence="1 13">Belongs to the precorrin methyltransferase family.</text>
</comment>
<evidence type="ECO:0000256" key="8">
    <source>
        <dbReference type="ARBA" id="ARBA00023239"/>
    </source>
</evidence>
<evidence type="ECO:0000256" key="1">
    <source>
        <dbReference type="ARBA" id="ARBA00005879"/>
    </source>
</evidence>
<dbReference type="GO" id="GO:0004851">
    <property type="term" value="F:uroporphyrin-III C-methyltransferase activity"/>
    <property type="evidence" value="ECO:0007669"/>
    <property type="project" value="UniProtKB-EC"/>
</dbReference>
<dbReference type="PANTHER" id="PTHR45790">
    <property type="entry name" value="SIROHEME SYNTHASE-RELATED"/>
    <property type="match status" value="1"/>
</dbReference>
<comment type="pathway">
    <text evidence="11">Porphyrin-containing compound metabolism; siroheme biosynthesis; precorrin-2 from uroporphyrinogen III: step 1/1.</text>
</comment>
<evidence type="ECO:0000256" key="11">
    <source>
        <dbReference type="ARBA" id="ARBA00025705"/>
    </source>
</evidence>
<dbReference type="FunFam" id="3.30.950.10:FF:000001">
    <property type="entry name" value="Siroheme synthase"/>
    <property type="match status" value="1"/>
</dbReference>
<dbReference type="Pfam" id="PF00590">
    <property type="entry name" value="TP_methylase"/>
    <property type="match status" value="1"/>
</dbReference>
<dbReference type="NCBIfam" id="NF004790">
    <property type="entry name" value="PRK06136.1"/>
    <property type="match status" value="1"/>
</dbReference>
<keyword evidence="9" id="KW-0627">Porphyrin biosynthesis</keyword>
<dbReference type="SUPFAM" id="SSF53790">
    <property type="entry name" value="Tetrapyrrole methylase"/>
    <property type="match status" value="1"/>
</dbReference>
<dbReference type="Proteomes" id="UP000186599">
    <property type="component" value="Unassembled WGS sequence"/>
</dbReference>
<dbReference type="FunFam" id="3.40.1010.10:FF:000001">
    <property type="entry name" value="Siroheme synthase"/>
    <property type="match status" value="1"/>
</dbReference>
<dbReference type="PROSITE" id="PS00840">
    <property type="entry name" value="SUMT_2"/>
    <property type="match status" value="1"/>
</dbReference>
<dbReference type="EMBL" id="FOGN01000002">
    <property type="protein sequence ID" value="SER89568.1"/>
    <property type="molecule type" value="Genomic_DNA"/>
</dbReference>
<dbReference type="GO" id="GO:0016829">
    <property type="term" value="F:lyase activity"/>
    <property type="evidence" value="ECO:0007669"/>
    <property type="project" value="UniProtKB-KW"/>
</dbReference>
<protein>
    <recommendedName>
        <fullName evidence="2">uroporphyrinogen-III C-methyltransferase</fullName>
        <ecNumber evidence="2">2.1.1.107</ecNumber>
    </recommendedName>
</protein>
<keyword evidence="3" id="KW-0169">Cobalamin biosynthesis</keyword>
<evidence type="ECO:0000256" key="6">
    <source>
        <dbReference type="ARBA" id="ARBA00022691"/>
    </source>
</evidence>
<dbReference type="GO" id="GO:0016491">
    <property type="term" value="F:oxidoreductase activity"/>
    <property type="evidence" value="ECO:0007669"/>
    <property type="project" value="UniProtKB-KW"/>
</dbReference>
<organism evidence="16 17">
    <name type="scientific">Halopseudomonas bauzanensis</name>
    <dbReference type="NCBI Taxonomy" id="653930"/>
    <lineage>
        <taxon>Bacteria</taxon>
        <taxon>Pseudomonadati</taxon>
        <taxon>Pseudomonadota</taxon>
        <taxon>Gammaproteobacteria</taxon>
        <taxon>Pseudomonadales</taxon>
        <taxon>Pseudomonadaceae</taxon>
        <taxon>Halopseudomonas</taxon>
    </lineage>
</organism>
<keyword evidence="4 13" id="KW-0489">Methyltransferase</keyword>
<dbReference type="PROSITE" id="PS00839">
    <property type="entry name" value="SUMT_1"/>
    <property type="match status" value="1"/>
</dbReference>
<dbReference type="PANTHER" id="PTHR45790:SF1">
    <property type="entry name" value="SIROHEME SYNTHASE"/>
    <property type="match status" value="1"/>
</dbReference>
<dbReference type="InterPro" id="IPR014777">
    <property type="entry name" value="4pyrrole_Mease_sub1"/>
</dbReference>
<evidence type="ECO:0000256" key="9">
    <source>
        <dbReference type="ARBA" id="ARBA00023244"/>
    </source>
</evidence>
<dbReference type="GO" id="GO:0009236">
    <property type="term" value="P:cobalamin biosynthetic process"/>
    <property type="evidence" value="ECO:0007669"/>
    <property type="project" value="UniProtKB-KW"/>
</dbReference>
<reference evidence="17 18" key="1">
    <citation type="submission" date="2016-10" db="EMBL/GenBank/DDBJ databases">
        <authorList>
            <person name="de Groot N.N."/>
        </authorList>
    </citation>
    <scope>NUCLEOTIDE SEQUENCE [LARGE SCALE GENOMIC DNA]</scope>
    <source>
        <strain evidence="16 17">CGMCC 1.9095</strain>
        <strain evidence="15 18">DSM 22558</strain>
    </source>
</reference>
<dbReference type="Proteomes" id="UP000186904">
    <property type="component" value="Unassembled WGS sequence"/>
</dbReference>
<keyword evidence="17" id="KW-1185">Reference proteome</keyword>
<dbReference type="InterPro" id="IPR050161">
    <property type="entry name" value="Siro_Cobalamin_biosynth"/>
</dbReference>
<dbReference type="InterPro" id="IPR000878">
    <property type="entry name" value="4pyrrol_Mease"/>
</dbReference>
<dbReference type="GO" id="GO:0019354">
    <property type="term" value="P:siroheme biosynthetic process"/>
    <property type="evidence" value="ECO:0007669"/>
    <property type="project" value="UniProtKB-UniPathway"/>
</dbReference>
<dbReference type="AlphaFoldDB" id="A0A1I4LM25"/>
<keyword evidence="7" id="KW-0560">Oxidoreductase</keyword>
<evidence type="ECO:0000256" key="10">
    <source>
        <dbReference type="ARBA" id="ARBA00023268"/>
    </source>
</evidence>
<dbReference type="InterPro" id="IPR003043">
    <property type="entry name" value="Uropor_MeTrfase_CS"/>
</dbReference>
<keyword evidence="10" id="KW-0511">Multifunctional enzyme</keyword>
<keyword evidence="8" id="KW-0456">Lyase</keyword>
<dbReference type="InterPro" id="IPR035996">
    <property type="entry name" value="4pyrrol_Methylase_sf"/>
</dbReference>
<evidence type="ECO:0000313" key="18">
    <source>
        <dbReference type="Proteomes" id="UP000186904"/>
    </source>
</evidence>
<dbReference type="InterPro" id="IPR014776">
    <property type="entry name" value="4pyrrole_Mease_sub2"/>
</dbReference>
<dbReference type="InterPro" id="IPR006366">
    <property type="entry name" value="CobA/CysG_C"/>
</dbReference>
<dbReference type="Gene3D" id="3.40.1010.10">
    <property type="entry name" value="Cobalt-precorrin-4 Transmethylase, Domain 1"/>
    <property type="match status" value="1"/>
</dbReference>
<evidence type="ECO:0000256" key="7">
    <source>
        <dbReference type="ARBA" id="ARBA00023002"/>
    </source>
</evidence>
<feature type="domain" description="Tetrapyrrole methylase" evidence="14">
    <location>
        <begin position="32"/>
        <end position="242"/>
    </location>
</feature>
<evidence type="ECO:0000256" key="12">
    <source>
        <dbReference type="ARBA" id="ARBA00060548"/>
    </source>
</evidence>
<evidence type="ECO:0000313" key="17">
    <source>
        <dbReference type="Proteomes" id="UP000186599"/>
    </source>
</evidence>
<dbReference type="GO" id="GO:0032259">
    <property type="term" value="P:methylation"/>
    <property type="evidence" value="ECO:0007669"/>
    <property type="project" value="UniProtKB-KW"/>
</dbReference>
<accession>A0A1I4LM25</accession>